<evidence type="ECO:0000256" key="6">
    <source>
        <dbReference type="ARBA" id="ARBA00023056"/>
    </source>
</evidence>
<dbReference type="CDD" id="cd03791">
    <property type="entry name" value="GT5_Glycogen_synthase_DULL1-like"/>
    <property type="match status" value="1"/>
</dbReference>
<dbReference type="Gene3D" id="3.40.50.2000">
    <property type="entry name" value="Glycogen Phosphorylase B"/>
    <property type="match status" value="2"/>
</dbReference>
<keyword evidence="4 7" id="KW-0328">Glycosyltransferase</keyword>
<dbReference type="Pfam" id="PF00534">
    <property type="entry name" value="Glycos_transf_1"/>
    <property type="match status" value="1"/>
</dbReference>
<dbReference type="PANTHER" id="PTHR45825">
    <property type="entry name" value="GRANULE-BOUND STARCH SYNTHASE 1, CHLOROPLASTIC/AMYLOPLASTIC"/>
    <property type="match status" value="1"/>
</dbReference>
<dbReference type="NCBIfam" id="TIGR02095">
    <property type="entry name" value="glgA"/>
    <property type="match status" value="1"/>
</dbReference>
<dbReference type="Pfam" id="PF08323">
    <property type="entry name" value="Glyco_transf_5"/>
    <property type="match status" value="1"/>
</dbReference>
<comment type="caution">
    <text evidence="10">The sequence shown here is derived from an EMBL/GenBank/DDBJ whole genome shotgun (WGS) entry which is preliminary data.</text>
</comment>
<dbReference type="Proteomes" id="UP000230790">
    <property type="component" value="Unassembled WGS sequence"/>
</dbReference>
<dbReference type="GO" id="GO:0005829">
    <property type="term" value="C:cytosol"/>
    <property type="evidence" value="ECO:0007669"/>
    <property type="project" value="TreeGrafter"/>
</dbReference>
<dbReference type="GO" id="GO:0004373">
    <property type="term" value="F:alpha-1,4-glucan glucosyltransferase (UDP-glucose donor) activity"/>
    <property type="evidence" value="ECO:0007669"/>
    <property type="project" value="InterPro"/>
</dbReference>
<comment type="catalytic activity">
    <reaction evidence="1 7">
        <text>[(1-&gt;4)-alpha-D-glucosyl](n) + ADP-alpha-D-glucose = [(1-&gt;4)-alpha-D-glucosyl](n+1) + ADP + H(+)</text>
        <dbReference type="Rhea" id="RHEA:18189"/>
        <dbReference type="Rhea" id="RHEA-COMP:9584"/>
        <dbReference type="Rhea" id="RHEA-COMP:9587"/>
        <dbReference type="ChEBI" id="CHEBI:15378"/>
        <dbReference type="ChEBI" id="CHEBI:15444"/>
        <dbReference type="ChEBI" id="CHEBI:57498"/>
        <dbReference type="ChEBI" id="CHEBI:456216"/>
        <dbReference type="EC" id="2.4.1.21"/>
    </reaction>
</comment>
<dbReference type="GO" id="GO:0005978">
    <property type="term" value="P:glycogen biosynthetic process"/>
    <property type="evidence" value="ECO:0007669"/>
    <property type="project" value="UniProtKB-UniRule"/>
</dbReference>
<dbReference type="NCBIfam" id="NF001899">
    <property type="entry name" value="PRK00654.1-2"/>
    <property type="match status" value="1"/>
</dbReference>
<dbReference type="InterPro" id="IPR013534">
    <property type="entry name" value="Starch_synth_cat_dom"/>
</dbReference>
<evidence type="ECO:0000256" key="7">
    <source>
        <dbReference type="HAMAP-Rule" id="MF_00484"/>
    </source>
</evidence>
<keyword evidence="5 7" id="KW-0808">Transferase</keyword>
<evidence type="ECO:0000259" key="9">
    <source>
        <dbReference type="Pfam" id="PF08323"/>
    </source>
</evidence>
<evidence type="ECO:0000313" key="11">
    <source>
        <dbReference type="Proteomes" id="UP000230790"/>
    </source>
</evidence>
<dbReference type="UniPathway" id="UPA00164"/>
<dbReference type="EC" id="2.4.1.21" evidence="7"/>
<comment type="pathway">
    <text evidence="7">Glycan biosynthesis; glycogen biosynthesis.</text>
</comment>
<dbReference type="HAMAP" id="MF_00484">
    <property type="entry name" value="Glycogen_synth"/>
    <property type="match status" value="1"/>
</dbReference>
<name>A0A2M8QFA1_9CHLR</name>
<evidence type="ECO:0000313" key="10">
    <source>
        <dbReference type="EMBL" id="PJF48495.1"/>
    </source>
</evidence>
<dbReference type="InterPro" id="IPR011835">
    <property type="entry name" value="GS/SS"/>
</dbReference>
<feature type="domain" description="Glycosyl transferase family 1" evidence="8">
    <location>
        <begin position="289"/>
        <end position="434"/>
    </location>
</feature>
<accession>A0A2M8QFA1</accession>
<evidence type="ECO:0000256" key="4">
    <source>
        <dbReference type="ARBA" id="ARBA00022676"/>
    </source>
</evidence>
<dbReference type="GO" id="GO:0009011">
    <property type="term" value="F:alpha-1,4-glucan glucosyltransferase (ADP-glucose donor) activity"/>
    <property type="evidence" value="ECO:0007669"/>
    <property type="project" value="UniProtKB-UniRule"/>
</dbReference>
<reference evidence="10 11" key="1">
    <citation type="submission" date="2017-11" db="EMBL/GenBank/DDBJ databases">
        <title>Evolution of Phototrophy in the Chloroflexi Phylum Driven by Horizontal Gene Transfer.</title>
        <authorList>
            <person name="Ward L.M."/>
            <person name="Hemp J."/>
            <person name="Shih P.M."/>
            <person name="Mcglynn S.E."/>
            <person name="Fischer W."/>
        </authorList>
    </citation>
    <scope>NUCLEOTIDE SEQUENCE [LARGE SCALE GENOMIC DNA]</scope>
    <source>
        <strain evidence="10">JP3_7</strain>
    </source>
</reference>
<evidence type="ECO:0000256" key="3">
    <source>
        <dbReference type="ARBA" id="ARBA00010281"/>
    </source>
</evidence>
<sequence>MDILFIAAECAPYAKTGGLADVVGALPQYLRAMGHEAIVVMPRYSSINGDRYGLRWFHGPMGVWMGNTQEWCAVHTASSGGVPVYFIESQKYFDRWGLYHDANFNDYQDNPRRFGFLTRAGLQLCKDIGFKPDVVHAHDWHTALAPAYLKIWHWNDPLLGSAASLLTIHNIAYQGRYPAYHMDYLGLQWGNFTPDKFEDHGAINFLKGGIVYADMVNTVSPTYARETRTPELGYGMAPYLNAKGENYIGILNGCDYALWNPQTDPLIPARYTCDDLSGKAACKRALQQRFGLTVSPDTPVIGIVSRMVEQKGLHLLAQCIEDIVANMRVQFAILGSGEKALEHYFGELPARYPGRIGSYIGYSDELAHWIEAGSDFFLMPSLFEPCGLNQMYSLRYGTLPIVRATGGLDDTVQQYDEATGDGTGFKFYEASAHAIYYTVGWAVSTYYDRPQHMQRMIHTAMAQDFSWERSAEQYVRAYERAIQNKRGG</sequence>
<evidence type="ECO:0000256" key="2">
    <source>
        <dbReference type="ARBA" id="ARBA00002764"/>
    </source>
</evidence>
<evidence type="ECO:0000256" key="1">
    <source>
        <dbReference type="ARBA" id="ARBA00001478"/>
    </source>
</evidence>
<organism evidence="10 11">
    <name type="scientific">Candidatus Thermofonsia Clade 3 bacterium</name>
    <dbReference type="NCBI Taxonomy" id="2364212"/>
    <lineage>
        <taxon>Bacteria</taxon>
        <taxon>Bacillati</taxon>
        <taxon>Chloroflexota</taxon>
        <taxon>Candidatus Thermofontia</taxon>
        <taxon>Candidatus Thermofonsia Clade 3</taxon>
    </lineage>
</organism>
<dbReference type="AlphaFoldDB" id="A0A2M8QFA1"/>
<proteinExistence type="inferred from homology"/>
<comment type="function">
    <text evidence="2 7">Synthesizes alpha-1,4-glucan chains using ADP-glucose.</text>
</comment>
<dbReference type="InterPro" id="IPR001296">
    <property type="entry name" value="Glyco_trans_1"/>
</dbReference>
<dbReference type="PANTHER" id="PTHR45825:SF11">
    <property type="entry name" value="ALPHA AMYLASE DOMAIN-CONTAINING PROTEIN"/>
    <property type="match status" value="1"/>
</dbReference>
<feature type="binding site" evidence="7">
    <location>
        <position position="15"/>
    </location>
    <ligand>
        <name>ADP-alpha-D-glucose</name>
        <dbReference type="ChEBI" id="CHEBI:57498"/>
    </ligand>
</feature>
<feature type="domain" description="Starch synthase catalytic" evidence="9">
    <location>
        <begin position="3"/>
        <end position="241"/>
    </location>
</feature>
<dbReference type="SUPFAM" id="SSF53756">
    <property type="entry name" value="UDP-Glycosyltransferase/glycogen phosphorylase"/>
    <property type="match status" value="1"/>
</dbReference>
<evidence type="ECO:0000259" key="8">
    <source>
        <dbReference type="Pfam" id="PF00534"/>
    </source>
</evidence>
<dbReference type="EMBL" id="PGTN01000013">
    <property type="protein sequence ID" value="PJF48495.1"/>
    <property type="molecule type" value="Genomic_DNA"/>
</dbReference>
<protein>
    <recommendedName>
        <fullName evidence="7">Glycogen synthase</fullName>
        <ecNumber evidence="7">2.4.1.21</ecNumber>
    </recommendedName>
    <alternativeName>
        <fullName evidence="7">Starch [bacterial glycogen] synthase</fullName>
    </alternativeName>
</protein>
<keyword evidence="6 7" id="KW-0320">Glycogen biosynthesis</keyword>
<evidence type="ECO:0000256" key="5">
    <source>
        <dbReference type="ARBA" id="ARBA00022679"/>
    </source>
</evidence>
<comment type="similarity">
    <text evidence="3 7">Belongs to the glycosyltransferase 1 family. Bacterial/plant glycogen synthase subfamily.</text>
</comment>
<gene>
    <name evidence="7" type="primary">glgA</name>
    <name evidence="10" type="ORF">CUN48_03275</name>
</gene>